<sequence>MHKFDLSSDKNKVPITVDSFTEEAVINIEEVRMQLQTQLSPDSIENLFARDFQTAQVDSCTMTLNLREISLYNYEFLKERHEQNTQELYKRQGLYITDVLIEHETQDQFDTSYQEDLADLASTLRSEADKLESEDFIGHLNSLKDARLESQKLLKERFSSQDDDSINLIYEWLEKSQERSSFQLTDSKIITKEEIQKQYLDNAKQKYTDKINKARVDRQNILAKYKNVFEQSANS</sequence>
<accession>A0A077ZZZ5</accession>
<dbReference type="Proteomes" id="UP000039865">
    <property type="component" value="Unassembled WGS sequence"/>
</dbReference>
<dbReference type="AlphaFoldDB" id="A0A077ZZZ5"/>
<dbReference type="InParanoid" id="A0A077ZZZ5"/>
<gene>
    <name evidence="1" type="primary">Contig13632.g14538</name>
    <name evidence="1" type="ORF">STYLEM_4179</name>
</gene>
<evidence type="ECO:0000313" key="2">
    <source>
        <dbReference type="Proteomes" id="UP000039865"/>
    </source>
</evidence>
<evidence type="ECO:0000313" key="1">
    <source>
        <dbReference type="EMBL" id="CDW75192.1"/>
    </source>
</evidence>
<proteinExistence type="predicted"/>
<name>A0A077ZZZ5_STYLE</name>
<protein>
    <submittedName>
        <fullName evidence="1">Uncharacterized protein</fullName>
    </submittedName>
</protein>
<keyword evidence="2" id="KW-1185">Reference proteome</keyword>
<organism evidence="1 2">
    <name type="scientific">Stylonychia lemnae</name>
    <name type="common">Ciliate</name>
    <dbReference type="NCBI Taxonomy" id="5949"/>
    <lineage>
        <taxon>Eukaryota</taxon>
        <taxon>Sar</taxon>
        <taxon>Alveolata</taxon>
        <taxon>Ciliophora</taxon>
        <taxon>Intramacronucleata</taxon>
        <taxon>Spirotrichea</taxon>
        <taxon>Stichotrichia</taxon>
        <taxon>Sporadotrichida</taxon>
        <taxon>Oxytrichidae</taxon>
        <taxon>Stylonychinae</taxon>
        <taxon>Stylonychia</taxon>
    </lineage>
</organism>
<dbReference type="EMBL" id="CCKQ01004061">
    <property type="protein sequence ID" value="CDW75192.1"/>
    <property type="molecule type" value="Genomic_DNA"/>
</dbReference>
<reference evidence="1 2" key="1">
    <citation type="submission" date="2014-06" db="EMBL/GenBank/DDBJ databases">
        <authorList>
            <person name="Swart Estienne"/>
        </authorList>
    </citation>
    <scope>NUCLEOTIDE SEQUENCE [LARGE SCALE GENOMIC DNA]</scope>
    <source>
        <strain evidence="1 2">130c</strain>
    </source>
</reference>